<sequence length="260" mass="29600">MKCTPVVTAATRRAARFQEVLEEVRHLASPRGKPPEPRRRDCRTTAHAVLLRAQDFPLVYHTVSRTQHPGFRPEGATLSLCSGESAGAWSPEEAGDVTRDYALRWRRELTDGLWLNLRGLGTAEEAPKGGRDAQPPAGQSAAGSISASAAGGNWNRKSKPFTMWNAWHSLSSEKRQKQNEKDQEKDMGKKKSTIVEKIKNIDELCVKENIRGMMMEFDFSLLQTNVFSLVLFHECWWKIWVLGERYQELYYSLHNKHHKP</sequence>
<dbReference type="GeneID" id="109559546"/>
<proteinExistence type="predicted"/>
<feature type="compositionally biased region" description="Low complexity" evidence="1">
    <location>
        <begin position="137"/>
        <end position="152"/>
    </location>
</feature>
<reference evidence="3" key="1">
    <citation type="submission" date="2025-08" db="UniProtKB">
        <authorList>
            <consortium name="RefSeq"/>
        </authorList>
    </citation>
    <scope>IDENTIFICATION</scope>
    <source>
        <tissue evidence="3">Blood</tissue>
    </source>
</reference>
<organism evidence="2 3">
    <name type="scientific">Bos indicus</name>
    <name type="common">Zebu</name>
    <dbReference type="NCBI Taxonomy" id="9915"/>
    <lineage>
        <taxon>Eukaryota</taxon>
        <taxon>Metazoa</taxon>
        <taxon>Chordata</taxon>
        <taxon>Craniata</taxon>
        <taxon>Vertebrata</taxon>
        <taxon>Euteleostomi</taxon>
        <taxon>Mammalia</taxon>
        <taxon>Eutheria</taxon>
        <taxon>Laurasiatheria</taxon>
        <taxon>Artiodactyla</taxon>
        <taxon>Ruminantia</taxon>
        <taxon>Pecora</taxon>
        <taxon>Bovidae</taxon>
        <taxon>Bovinae</taxon>
        <taxon>Bos</taxon>
    </lineage>
</organism>
<dbReference type="RefSeq" id="XP_070645961.1">
    <property type="nucleotide sequence ID" value="XM_070789860.1"/>
</dbReference>
<accession>A0ABM4SDT6</accession>
<dbReference type="Proteomes" id="UP001652663">
    <property type="component" value="Chromosome 5"/>
</dbReference>
<evidence type="ECO:0000313" key="2">
    <source>
        <dbReference type="Proteomes" id="UP001652663"/>
    </source>
</evidence>
<protein>
    <submittedName>
        <fullName evidence="3">Protein AMN1 homolog isoform X1</fullName>
    </submittedName>
</protein>
<evidence type="ECO:0000256" key="1">
    <source>
        <dbReference type="SAM" id="MobiDB-lite"/>
    </source>
</evidence>
<keyword evidence="2" id="KW-1185">Reference proteome</keyword>
<evidence type="ECO:0000313" key="3">
    <source>
        <dbReference type="RefSeq" id="XP_070645961.1"/>
    </source>
</evidence>
<name>A0ABM4SDT6_BOSIN</name>
<feature type="region of interest" description="Disordered" evidence="1">
    <location>
        <begin position="172"/>
        <end position="191"/>
    </location>
</feature>
<feature type="region of interest" description="Disordered" evidence="1">
    <location>
        <begin position="124"/>
        <end position="156"/>
    </location>
</feature>
<gene>
    <name evidence="3" type="primary">AMN1</name>
</gene>